<dbReference type="InterPro" id="IPR000073">
    <property type="entry name" value="AB_hydrolase_1"/>
</dbReference>
<feature type="domain" description="AB hydrolase-1" evidence="1">
    <location>
        <begin position="67"/>
        <end position="288"/>
    </location>
</feature>
<evidence type="ECO:0000313" key="3">
    <source>
        <dbReference type="Proteomes" id="UP000279446"/>
    </source>
</evidence>
<accession>A0A3S1K5P6</accession>
<sequence>MGRKSINTQVTSSNPMHFKTSEKELKYNIAYEKSLSLWSVPYTTMYVPTRFGRTHVISCGPDDGEPLILLHAMGFSSTIWFPNIEPLATKYKVYAIDFIGDLNKSAPSMLPANREECGEWLDEVLNRLGIDACIMGGISYGGFLALNYSIYATSRVKKLFLLSPASTFVPLHNQFIYRIIAMNAIPVKWSVHHFIKWLSKHKLNKALVDQFHAAFRYGSLSLRVPPSVYSDDELKKLVMPVLLLLGDQEVISDVNLAYTRATQLSKNILAEIIPGTGHLLNLENPDYVNMKINEFLHYG</sequence>
<dbReference type="PANTHER" id="PTHR43798">
    <property type="entry name" value="MONOACYLGLYCEROL LIPASE"/>
    <property type="match status" value="1"/>
</dbReference>
<dbReference type="Pfam" id="PF12697">
    <property type="entry name" value="Abhydrolase_6"/>
    <property type="match status" value="1"/>
</dbReference>
<dbReference type="AlphaFoldDB" id="A0A3S1K5P6"/>
<protein>
    <submittedName>
        <fullName evidence="2">Alpha/beta hydrolase</fullName>
    </submittedName>
</protein>
<proteinExistence type="predicted"/>
<comment type="caution">
    <text evidence="2">The sequence shown here is derived from an EMBL/GenBank/DDBJ whole genome shotgun (WGS) entry which is preliminary data.</text>
</comment>
<dbReference type="InterPro" id="IPR029058">
    <property type="entry name" value="AB_hydrolase_fold"/>
</dbReference>
<keyword evidence="3" id="KW-1185">Reference proteome</keyword>
<keyword evidence="2" id="KW-0378">Hydrolase</keyword>
<dbReference type="SUPFAM" id="SSF53474">
    <property type="entry name" value="alpha/beta-Hydrolases"/>
    <property type="match status" value="1"/>
</dbReference>
<name>A0A3S1K5P6_9BACL</name>
<dbReference type="OrthoDB" id="5513277at2"/>
<organism evidence="2 3">
    <name type="scientific">Paenibacillus anaericanus</name>
    <dbReference type="NCBI Taxonomy" id="170367"/>
    <lineage>
        <taxon>Bacteria</taxon>
        <taxon>Bacillati</taxon>
        <taxon>Bacillota</taxon>
        <taxon>Bacilli</taxon>
        <taxon>Bacillales</taxon>
        <taxon>Paenibacillaceae</taxon>
        <taxon>Paenibacillus</taxon>
    </lineage>
</organism>
<dbReference type="Proteomes" id="UP000279446">
    <property type="component" value="Unassembled WGS sequence"/>
</dbReference>
<evidence type="ECO:0000259" key="1">
    <source>
        <dbReference type="Pfam" id="PF12697"/>
    </source>
</evidence>
<dbReference type="Gene3D" id="3.40.50.1820">
    <property type="entry name" value="alpha/beta hydrolase"/>
    <property type="match status" value="1"/>
</dbReference>
<gene>
    <name evidence="2" type="ORF">EJP82_17620</name>
</gene>
<dbReference type="EMBL" id="RZNY01000015">
    <property type="protein sequence ID" value="RUT44437.1"/>
    <property type="molecule type" value="Genomic_DNA"/>
</dbReference>
<evidence type="ECO:0000313" key="2">
    <source>
        <dbReference type="EMBL" id="RUT44437.1"/>
    </source>
</evidence>
<dbReference type="GO" id="GO:0016787">
    <property type="term" value="F:hydrolase activity"/>
    <property type="evidence" value="ECO:0007669"/>
    <property type="project" value="UniProtKB-KW"/>
</dbReference>
<reference evidence="2 3" key="1">
    <citation type="submission" date="2018-12" db="EMBL/GenBank/DDBJ databases">
        <authorList>
            <person name="Sun L."/>
            <person name="Chen Z."/>
        </authorList>
    </citation>
    <scope>NUCLEOTIDE SEQUENCE [LARGE SCALE GENOMIC DNA]</scope>
    <source>
        <strain evidence="2 3">DSM 15890</strain>
    </source>
</reference>
<dbReference type="RefSeq" id="WP_127193382.1">
    <property type="nucleotide sequence ID" value="NZ_RZNY01000015.1"/>
</dbReference>
<dbReference type="InterPro" id="IPR050266">
    <property type="entry name" value="AB_hydrolase_sf"/>
</dbReference>